<protein>
    <submittedName>
        <fullName evidence="1">Uncharacterized protein</fullName>
    </submittedName>
</protein>
<gene>
    <name evidence="1" type="ORF">LCGC14_0653880</name>
</gene>
<sequence length="114" mass="12852">MTISTFTAACFEALYFTDTGADDEIPTGAEMSDETRLDLEADCRSFYRRYSHYFVPGGQDDKQAGHDFWLTRNGHGAGFWDGDWNEPYGEMLTAGSKQYGEFQPYLGDDGLIYA</sequence>
<dbReference type="EMBL" id="LAZR01001225">
    <property type="protein sequence ID" value="KKN48353.1"/>
    <property type="molecule type" value="Genomic_DNA"/>
</dbReference>
<reference evidence="1" key="1">
    <citation type="journal article" date="2015" name="Nature">
        <title>Complex archaea that bridge the gap between prokaryotes and eukaryotes.</title>
        <authorList>
            <person name="Spang A."/>
            <person name="Saw J.H."/>
            <person name="Jorgensen S.L."/>
            <person name="Zaremba-Niedzwiedzka K."/>
            <person name="Martijn J."/>
            <person name="Lind A.E."/>
            <person name="van Eijk R."/>
            <person name="Schleper C."/>
            <person name="Guy L."/>
            <person name="Ettema T.J."/>
        </authorList>
    </citation>
    <scope>NUCLEOTIDE SEQUENCE</scope>
</reference>
<dbReference type="AlphaFoldDB" id="A0A0F9U402"/>
<accession>A0A0F9U402</accession>
<proteinExistence type="predicted"/>
<organism evidence="1">
    <name type="scientific">marine sediment metagenome</name>
    <dbReference type="NCBI Taxonomy" id="412755"/>
    <lineage>
        <taxon>unclassified sequences</taxon>
        <taxon>metagenomes</taxon>
        <taxon>ecological metagenomes</taxon>
    </lineage>
</organism>
<evidence type="ECO:0000313" key="1">
    <source>
        <dbReference type="EMBL" id="KKN48353.1"/>
    </source>
</evidence>
<name>A0A0F9U402_9ZZZZ</name>
<comment type="caution">
    <text evidence="1">The sequence shown here is derived from an EMBL/GenBank/DDBJ whole genome shotgun (WGS) entry which is preliminary data.</text>
</comment>